<dbReference type="InterPro" id="IPR033129">
    <property type="entry name" value="PEPCASE_His_AS"/>
</dbReference>
<dbReference type="PROSITE" id="PS00393">
    <property type="entry name" value="PEPCASE_2"/>
    <property type="match status" value="1"/>
</dbReference>
<comment type="function">
    <text evidence="1">Forms oxaloacetate, a four-carbon dicarboxylic acid source for the tricarboxylic acid cycle.</text>
</comment>
<evidence type="ECO:0000256" key="3">
    <source>
        <dbReference type="PROSITE-ProRule" id="PRU10112"/>
    </source>
</evidence>
<dbReference type="eggNOG" id="COG2352">
    <property type="taxonomic scope" value="Bacteria"/>
</dbReference>
<proteinExistence type="predicted"/>
<dbReference type="GO" id="GO:0005829">
    <property type="term" value="C:cytosol"/>
    <property type="evidence" value="ECO:0007669"/>
    <property type="project" value="TreeGrafter"/>
</dbReference>
<dbReference type="EMBL" id="CP003349">
    <property type="protein sequence ID" value="AFD08300.1"/>
    <property type="molecule type" value="Genomic_DNA"/>
</dbReference>
<dbReference type="InterPro" id="IPR015813">
    <property type="entry name" value="Pyrv/PenolPyrv_kinase-like_dom"/>
</dbReference>
<keyword evidence="4" id="KW-0670">Pyruvate</keyword>
<accession>H8KWX1</accession>
<dbReference type="STRING" id="929556.Solca_3290"/>
<sequence>MRLQYNLTIEMEHLSETLLNDLHFVKERMGNSFHDLEFILTCLKEVIEESGDKELAAFIPWIQDETPVGVDFTTKHIQLYSMVFHMLNLIEVNGAVQHRRKKESDKLSSANGLWAQKLHFLKDEGFDAKTIAQKLHSIKIEPVLTAHPTEAKRITVLEHHRHLYLLLVQRHNSMFSDQEQEQIRDEIKLILDTLWRTGEIYLEKPNVESELRNVLHYLTNVFPEVLPILDRRLEQAWVDAGFAPEMIEDIRNRPKVSFGNWVGGDRDGHPLVTDQVTAETLKTLRLNAFVVIRRSLLELLRKLSFTYTFDEAEPALQQRMLEMRAVLGKEGDEAFFRNSGEVFRQFVNLCLAMLPVKVKRNHLIELKDVEVGYTYSTELLEDLVLLRDSMIKYGAKRAALGYLNNAIRVVDTFGFHLAKLDVRQNSAFHDKAIDQLLQASALHGDNYADWSEDRKLMFLNCELQYNRPFVHPSIKLEDNASAVLKTYDELANHVGKYGPAAIGSLIVSMTRSVSDLLAVFLLEREAGLSEFTTEGLVCHLPVVPLFETIDDLENSVAIMDTFLAHPVTQRSLEYQRSQSDETDLVQMVMVGYSDSNKDGGILASQWALYKAQYALSEIGRKHGVRIRFFHGRGGSVSRGAGPANWFIQALPHSSLQGDLRETEQGETIEQKYANKMNASYNLELLLAGTAASSIAQQQSERKPHPLQDIFEWMATESCEFYGQFIHNPNFIHFFSQATPIDAIESSRIGSRPARRTGERTLADLRAIPWVFSWNQTRCNMTSWYGVGYTLEKLFTEKFDQFLKLKDALSSDALVRYVFTNVESSLDSTDEEIIKEYADLMTNIEARDEILALLLEELHRTRLMFAKLQDRTFEERRKSRHYSTQLRAVALKPLHQSQIRLLKQWRTMKQNGASTVETEDTLITLLTSINAIASALGTTG</sequence>
<reference evidence="4" key="1">
    <citation type="submission" date="2012-02" db="EMBL/GenBank/DDBJ databases">
        <title>The complete genome of Solitalea canadensis DSM 3403.</title>
        <authorList>
            <consortium name="US DOE Joint Genome Institute (JGI-PGF)"/>
            <person name="Lucas S."/>
            <person name="Copeland A."/>
            <person name="Lapidus A."/>
            <person name="Glavina del Rio T."/>
            <person name="Dalin E."/>
            <person name="Tice H."/>
            <person name="Bruce D."/>
            <person name="Goodwin L."/>
            <person name="Pitluck S."/>
            <person name="Peters L."/>
            <person name="Ovchinnikova G."/>
            <person name="Lu M."/>
            <person name="Kyrpides N."/>
            <person name="Mavromatis K."/>
            <person name="Ivanova N."/>
            <person name="Brettin T."/>
            <person name="Detter J.C."/>
            <person name="Han C."/>
            <person name="Larimer F."/>
            <person name="Land M."/>
            <person name="Hauser L."/>
            <person name="Markowitz V."/>
            <person name="Cheng J.-F."/>
            <person name="Hugenholtz P."/>
            <person name="Woyke T."/>
            <person name="Wu D."/>
            <person name="Spring S."/>
            <person name="Schroeder M."/>
            <person name="Kopitz M."/>
            <person name="Brambilla E."/>
            <person name="Klenk H.-P."/>
            <person name="Eisen J.A."/>
        </authorList>
    </citation>
    <scope>NUCLEOTIDE SEQUENCE</scope>
    <source>
        <strain evidence="4">DSM 3403</strain>
    </source>
</reference>
<organism evidence="4 5">
    <name type="scientific">Solitalea canadensis (strain ATCC 29591 / DSM 3403 / JCM 21819 / LMG 8368 / NBRC 15130 / NCIMB 12057 / USAM 9D)</name>
    <name type="common">Flexibacter canadensis</name>
    <dbReference type="NCBI Taxonomy" id="929556"/>
    <lineage>
        <taxon>Bacteria</taxon>
        <taxon>Pseudomonadati</taxon>
        <taxon>Bacteroidota</taxon>
        <taxon>Sphingobacteriia</taxon>
        <taxon>Sphingobacteriales</taxon>
        <taxon>Sphingobacteriaceae</taxon>
        <taxon>Solitalea</taxon>
    </lineage>
</organism>
<evidence type="ECO:0000256" key="2">
    <source>
        <dbReference type="ARBA" id="ARBA00022419"/>
    </source>
</evidence>
<gene>
    <name evidence="4" type="ordered locus">Solca_3290</name>
</gene>
<dbReference type="PANTHER" id="PTHR30523:SF32">
    <property type="entry name" value="PHOSPHOENOLPYRUVATE CARBOXYLASE"/>
    <property type="match status" value="1"/>
</dbReference>
<dbReference type="Pfam" id="PF00311">
    <property type="entry name" value="PEPcase"/>
    <property type="match status" value="1"/>
</dbReference>
<dbReference type="GO" id="GO:0015977">
    <property type="term" value="P:carbon fixation"/>
    <property type="evidence" value="ECO:0007669"/>
    <property type="project" value="InterPro"/>
</dbReference>
<dbReference type="Gene3D" id="1.20.1440.90">
    <property type="entry name" value="Phosphoenolpyruvate/pyruvate domain"/>
    <property type="match status" value="1"/>
</dbReference>
<dbReference type="PANTHER" id="PTHR30523">
    <property type="entry name" value="PHOSPHOENOLPYRUVATE CARBOXYLASE"/>
    <property type="match status" value="1"/>
</dbReference>
<protein>
    <recommendedName>
        <fullName evidence="2">Phosphoenolpyruvate carboxylase</fullName>
    </recommendedName>
</protein>
<dbReference type="SUPFAM" id="SSF51621">
    <property type="entry name" value="Phosphoenolpyruvate/pyruvate domain"/>
    <property type="match status" value="1"/>
</dbReference>
<feature type="active site" evidence="3">
    <location>
        <position position="597"/>
    </location>
</feature>
<dbReference type="AlphaFoldDB" id="H8KWX1"/>
<keyword evidence="5" id="KW-1185">Reference proteome</keyword>
<dbReference type="PRINTS" id="PR00150">
    <property type="entry name" value="PEPCARBXLASE"/>
</dbReference>
<evidence type="ECO:0000313" key="4">
    <source>
        <dbReference type="EMBL" id="AFD08300.1"/>
    </source>
</evidence>
<dbReference type="HOGENOM" id="CLU_006557_2_0_10"/>
<evidence type="ECO:0000256" key="1">
    <source>
        <dbReference type="ARBA" id="ARBA00003670"/>
    </source>
</evidence>
<evidence type="ECO:0000313" key="5">
    <source>
        <dbReference type="Proteomes" id="UP000007590"/>
    </source>
</evidence>
<dbReference type="GO" id="GO:0008964">
    <property type="term" value="F:phosphoenolpyruvate carboxylase activity"/>
    <property type="evidence" value="ECO:0007669"/>
    <property type="project" value="InterPro"/>
</dbReference>
<dbReference type="GO" id="GO:0006099">
    <property type="term" value="P:tricarboxylic acid cycle"/>
    <property type="evidence" value="ECO:0007669"/>
    <property type="project" value="InterPro"/>
</dbReference>
<dbReference type="InterPro" id="IPR021135">
    <property type="entry name" value="PEP_COase"/>
</dbReference>
<dbReference type="Proteomes" id="UP000007590">
    <property type="component" value="Chromosome"/>
</dbReference>
<name>H8KWX1_SOLCM</name>
<dbReference type="KEGG" id="scn:Solca_3290"/>